<dbReference type="Gene3D" id="2.60.120.10">
    <property type="entry name" value="Jelly Rolls"/>
    <property type="match status" value="1"/>
</dbReference>
<dbReference type="InterPro" id="IPR009327">
    <property type="entry name" value="Cupin_DUF985"/>
</dbReference>
<dbReference type="eggNOG" id="COG3542">
    <property type="taxonomic scope" value="Bacteria"/>
</dbReference>
<evidence type="ECO:0000259" key="1">
    <source>
        <dbReference type="Pfam" id="PF06172"/>
    </source>
</evidence>
<dbReference type="EMBL" id="CP002116">
    <property type="protein sequence ID" value="ADK80487.1"/>
    <property type="molecule type" value="Genomic_DNA"/>
</dbReference>
<dbReference type="CDD" id="cd06121">
    <property type="entry name" value="cupin_YML079wp"/>
    <property type="match status" value="1"/>
</dbReference>
<dbReference type="AlphaFoldDB" id="E1R465"/>
<name>E1R465_SEDSS</name>
<dbReference type="OrthoDB" id="9798288at2"/>
<feature type="domain" description="DUF985" evidence="1">
    <location>
        <begin position="14"/>
        <end position="143"/>
    </location>
</feature>
<dbReference type="InterPro" id="IPR011051">
    <property type="entry name" value="RmlC_Cupin_sf"/>
</dbReference>
<dbReference type="STRING" id="573413.Spirs_1360"/>
<dbReference type="Proteomes" id="UP000002318">
    <property type="component" value="Chromosome"/>
</dbReference>
<dbReference type="InterPro" id="IPR014710">
    <property type="entry name" value="RmlC-like_jellyroll"/>
</dbReference>
<proteinExistence type="predicted"/>
<dbReference type="HOGENOM" id="CLU_088365_0_2_12"/>
<protein>
    <recommendedName>
        <fullName evidence="1">DUF985 domain-containing protein</fullName>
    </recommendedName>
</protein>
<accession>E1R465</accession>
<dbReference type="PANTHER" id="PTHR33387:SF3">
    <property type="entry name" value="DUF985 DOMAIN-CONTAINING PROTEIN"/>
    <property type="match status" value="1"/>
</dbReference>
<dbReference type="InterPro" id="IPR039935">
    <property type="entry name" value="YML079W-like"/>
</dbReference>
<gene>
    <name evidence="2" type="ordered locus">Spirs_1360</name>
</gene>
<dbReference type="PANTHER" id="PTHR33387">
    <property type="entry name" value="RMLC-LIKE JELLY ROLL FOLD PROTEIN"/>
    <property type="match status" value="1"/>
</dbReference>
<dbReference type="SUPFAM" id="SSF51182">
    <property type="entry name" value="RmlC-like cupins"/>
    <property type="match status" value="1"/>
</dbReference>
<keyword evidence="3" id="KW-1185">Reference proteome</keyword>
<organism evidence="2 3">
    <name type="scientific">Sediminispirochaeta smaragdinae (strain DSM 11293 / JCM 15392 / SEBR 4228)</name>
    <name type="common">Spirochaeta smaragdinae</name>
    <dbReference type="NCBI Taxonomy" id="573413"/>
    <lineage>
        <taxon>Bacteria</taxon>
        <taxon>Pseudomonadati</taxon>
        <taxon>Spirochaetota</taxon>
        <taxon>Spirochaetia</taxon>
        <taxon>Spirochaetales</taxon>
        <taxon>Spirochaetaceae</taxon>
        <taxon>Sediminispirochaeta</taxon>
    </lineage>
</organism>
<dbReference type="RefSeq" id="WP_013253951.1">
    <property type="nucleotide sequence ID" value="NC_014364.1"/>
</dbReference>
<reference evidence="2 3" key="1">
    <citation type="journal article" date="2010" name="Stand. Genomic Sci.">
        <title>Complete genome sequence of Spirochaeta smaragdinae type strain (SEBR 4228).</title>
        <authorList>
            <person name="Mavromatis K."/>
            <person name="Yasawong M."/>
            <person name="Chertkov O."/>
            <person name="Lapidus A."/>
            <person name="Lucas S."/>
            <person name="Nolan M."/>
            <person name="Del Rio T.G."/>
            <person name="Tice H."/>
            <person name="Cheng J.F."/>
            <person name="Pitluck S."/>
            <person name="Liolios K."/>
            <person name="Ivanova N."/>
            <person name="Tapia R."/>
            <person name="Han C."/>
            <person name="Bruce D."/>
            <person name="Goodwin L."/>
            <person name="Pati A."/>
            <person name="Chen A."/>
            <person name="Palaniappan K."/>
            <person name="Land M."/>
            <person name="Hauser L."/>
            <person name="Chang Y.J."/>
            <person name="Jeffries C.D."/>
            <person name="Detter J.C."/>
            <person name="Rohde M."/>
            <person name="Brambilla E."/>
            <person name="Spring S."/>
            <person name="Goker M."/>
            <person name="Sikorski J."/>
            <person name="Woyke T."/>
            <person name="Bristow J."/>
            <person name="Eisen J.A."/>
            <person name="Markowitz V."/>
            <person name="Hugenholtz P."/>
            <person name="Klenk H.P."/>
            <person name="Kyrpides N.C."/>
        </authorList>
    </citation>
    <scope>NUCLEOTIDE SEQUENCE [LARGE SCALE GENOMIC DNA]</scope>
    <source>
        <strain evidence="3">DSM 11293 / JCM 15392 / SEBR 4228</strain>
    </source>
</reference>
<evidence type="ECO:0000313" key="3">
    <source>
        <dbReference type="Proteomes" id="UP000002318"/>
    </source>
</evidence>
<evidence type="ECO:0000313" key="2">
    <source>
        <dbReference type="EMBL" id="ADK80487.1"/>
    </source>
</evidence>
<dbReference type="KEGG" id="ssm:Spirs_1360"/>
<sequence>MIHEEGRVEAIVKRLIDILGLEPLPVEGGYFRQSYRSKAALTGGRPAATAIYFLLTAPDGFSALHRLDADELFHFYLGDTVESLFLYPDGRMEHMELGQDILSGQKLQALCPAGTWQGHRIKPGGTWALIGSTMAPGFSSDCFTGGERTALMDSYPEASGLIAELTRPGSDGAMPEGY</sequence>
<dbReference type="Pfam" id="PF06172">
    <property type="entry name" value="Cupin_5"/>
    <property type="match status" value="1"/>
</dbReference>